<dbReference type="Proteomes" id="UP000886742">
    <property type="component" value="Unassembled WGS sequence"/>
</dbReference>
<accession>A0A9D1FF32</accession>
<sequence length="92" mass="10493">MKKNFAEKRDMKLLTRQRVMLRAFAVNTILVLAVWGLTFIPALMYFGVVVTGVSATMFYVYAIGTLALWGLAGVIFFLVPGIAIWWERKMMK</sequence>
<dbReference type="EMBL" id="DVJI01000006">
    <property type="protein sequence ID" value="HIS70564.1"/>
    <property type="molecule type" value="Genomic_DNA"/>
</dbReference>
<evidence type="ECO:0000313" key="3">
    <source>
        <dbReference type="Proteomes" id="UP000886742"/>
    </source>
</evidence>
<feature type="transmembrane region" description="Helical" evidence="1">
    <location>
        <begin position="58"/>
        <end position="86"/>
    </location>
</feature>
<dbReference type="AlphaFoldDB" id="A0A9D1FF32"/>
<comment type="caution">
    <text evidence="2">The sequence shown here is derived from an EMBL/GenBank/DDBJ whole genome shotgun (WGS) entry which is preliminary data.</text>
</comment>
<name>A0A9D1FF32_9PROT</name>
<keyword evidence="1" id="KW-0812">Transmembrane</keyword>
<feature type="transmembrane region" description="Helical" evidence="1">
    <location>
        <begin position="21"/>
        <end position="46"/>
    </location>
</feature>
<reference evidence="2" key="2">
    <citation type="journal article" date="2021" name="PeerJ">
        <title>Extensive microbial diversity within the chicken gut microbiome revealed by metagenomics and culture.</title>
        <authorList>
            <person name="Gilroy R."/>
            <person name="Ravi A."/>
            <person name="Getino M."/>
            <person name="Pursley I."/>
            <person name="Horton D.L."/>
            <person name="Alikhan N.F."/>
            <person name="Baker D."/>
            <person name="Gharbi K."/>
            <person name="Hall N."/>
            <person name="Watson M."/>
            <person name="Adriaenssens E.M."/>
            <person name="Foster-Nyarko E."/>
            <person name="Jarju S."/>
            <person name="Secka A."/>
            <person name="Antonio M."/>
            <person name="Oren A."/>
            <person name="Chaudhuri R.R."/>
            <person name="La Ragione R."/>
            <person name="Hildebrand F."/>
            <person name="Pallen M.J."/>
        </authorList>
    </citation>
    <scope>NUCLEOTIDE SEQUENCE</scope>
    <source>
        <strain evidence="2">ChiGjej3B3-5194</strain>
    </source>
</reference>
<protein>
    <submittedName>
        <fullName evidence="2">Uncharacterized protein</fullName>
    </submittedName>
</protein>
<reference evidence="2" key="1">
    <citation type="submission" date="2020-10" db="EMBL/GenBank/DDBJ databases">
        <authorList>
            <person name="Gilroy R."/>
        </authorList>
    </citation>
    <scope>NUCLEOTIDE SEQUENCE</scope>
    <source>
        <strain evidence="2">ChiGjej3B3-5194</strain>
    </source>
</reference>
<organism evidence="2 3">
    <name type="scientific">Candidatus Enterousia intestinigallinarum</name>
    <dbReference type="NCBI Taxonomy" id="2840790"/>
    <lineage>
        <taxon>Bacteria</taxon>
        <taxon>Pseudomonadati</taxon>
        <taxon>Pseudomonadota</taxon>
        <taxon>Alphaproteobacteria</taxon>
        <taxon>Candidatus Enterousia</taxon>
    </lineage>
</organism>
<gene>
    <name evidence="2" type="ORF">IAD02_01055</name>
</gene>
<evidence type="ECO:0000313" key="2">
    <source>
        <dbReference type="EMBL" id="HIS70564.1"/>
    </source>
</evidence>
<keyword evidence="1" id="KW-1133">Transmembrane helix</keyword>
<keyword evidence="1" id="KW-0472">Membrane</keyword>
<evidence type="ECO:0000256" key="1">
    <source>
        <dbReference type="SAM" id="Phobius"/>
    </source>
</evidence>
<proteinExistence type="predicted"/>